<comment type="caution">
    <text evidence="2">The sequence shown here is derived from an EMBL/GenBank/DDBJ whole genome shotgun (WGS) entry which is preliminary data.</text>
</comment>
<evidence type="ECO:0000313" key="3">
    <source>
        <dbReference type="Proteomes" id="UP000054363"/>
    </source>
</evidence>
<keyword evidence="3" id="KW-1185">Reference proteome</keyword>
<accession>A0A094J082</accession>
<evidence type="ECO:0000313" key="2">
    <source>
        <dbReference type="EMBL" id="KFZ31489.1"/>
    </source>
</evidence>
<dbReference type="EMBL" id="JPER01000001">
    <property type="protein sequence ID" value="KFZ31489.1"/>
    <property type="molecule type" value="Genomic_DNA"/>
</dbReference>
<dbReference type="Pfam" id="PF04917">
    <property type="entry name" value="Shufflon_N"/>
    <property type="match status" value="1"/>
</dbReference>
<sequence length="232" mass="25441">MLLELLAAIALLGGAMLIAGQWWQAEAQRKLRLQWIEDARRIAASLELFWIDEQRPPAGIDELIATGYLQPVSMPWQQSWQIEPGSRLSYVTLQGPDATRTAWLSSKLPQSFTSGTQLRLAVWRPFSPEESDGALYRVAVAGEPELNQMGTALDMNNHDVLNGGYVQAAEMKTSSLASQTATIQSATVQSLSSTGINATYVTTSQTSIAQLAADLAELRDLWQQCRTDGNCK</sequence>
<feature type="domain" description="Bacterial shufflon protein N-terminal" evidence="1">
    <location>
        <begin position="129"/>
        <end position="192"/>
    </location>
</feature>
<proteinExistence type="predicted"/>
<reference evidence="2 3" key="1">
    <citation type="submission" date="2014-06" db="EMBL/GenBank/DDBJ databases">
        <title>The draft genome sequence of Idiomarina salinarum ISL-52.</title>
        <authorList>
            <person name="Du J."/>
            <person name="Shao Z."/>
        </authorList>
    </citation>
    <scope>NUCLEOTIDE SEQUENCE [LARGE SCALE GENOMIC DNA]</scope>
    <source>
        <strain evidence="2 3">ISL-52</strain>
    </source>
</reference>
<dbReference type="InterPro" id="IPR007001">
    <property type="entry name" value="Shufflon_N"/>
</dbReference>
<dbReference type="AlphaFoldDB" id="A0A094J082"/>
<protein>
    <recommendedName>
        <fullName evidence="1">Bacterial shufflon protein N-terminal domain-containing protein</fullName>
    </recommendedName>
</protein>
<dbReference type="STRING" id="435908.IDSA_01880"/>
<organism evidence="2 3">
    <name type="scientific">Pseudidiomarina salinarum</name>
    <dbReference type="NCBI Taxonomy" id="435908"/>
    <lineage>
        <taxon>Bacteria</taxon>
        <taxon>Pseudomonadati</taxon>
        <taxon>Pseudomonadota</taxon>
        <taxon>Gammaproteobacteria</taxon>
        <taxon>Alteromonadales</taxon>
        <taxon>Idiomarinaceae</taxon>
        <taxon>Pseudidiomarina</taxon>
    </lineage>
</organism>
<evidence type="ECO:0000259" key="1">
    <source>
        <dbReference type="Pfam" id="PF04917"/>
    </source>
</evidence>
<dbReference type="Proteomes" id="UP000054363">
    <property type="component" value="Unassembled WGS sequence"/>
</dbReference>
<name>A0A094J082_9GAMM</name>
<gene>
    <name evidence="2" type="ORF">IDSA_01880</name>
</gene>